<proteinExistence type="inferred from homology"/>
<keyword evidence="9 11" id="KW-0472">Membrane</keyword>
<protein>
    <recommendedName>
        <fullName evidence="11">Biosynthetic peptidoglycan transglycosylase</fullName>
        <ecNumber evidence="11">2.4.99.28</ecNumber>
    </recommendedName>
    <alternativeName>
        <fullName evidence="11">Glycan polymerase</fullName>
    </alternativeName>
    <alternativeName>
        <fullName evidence="11">Peptidoglycan glycosyltransferase MtgA</fullName>
        <shortName evidence="11">PGT</shortName>
    </alternativeName>
</protein>
<organism evidence="13 14">
    <name type="scientific">Geothrix edaphica</name>
    <dbReference type="NCBI Taxonomy" id="2927976"/>
    <lineage>
        <taxon>Bacteria</taxon>
        <taxon>Pseudomonadati</taxon>
        <taxon>Acidobacteriota</taxon>
        <taxon>Holophagae</taxon>
        <taxon>Holophagales</taxon>
        <taxon>Holophagaceae</taxon>
        <taxon>Geothrix</taxon>
    </lineage>
</organism>
<keyword evidence="6 11" id="KW-0133">Cell shape</keyword>
<sequence>MAKKKRGWGGRILVVLTWLVGLFLGLSLVLVLVFRWVPVPVSALMLQRRVESWSSDKPYTSRHRWVPLEDISPSLGAAVIAAEDQNFPDHFGFDWQAIEKAIQHNEHSRRKRGASTVSQQTAKNLFLWNTRSWVRKGAEAWFTLMIEVGWSKKRILEVYLNIVEFGEGVYGAEAAARTYFGKPAKRLTPGEAALLAAVLPNPRKFRANAPSDYIRGRQAWILGQMRQLGGEQLVKEMEAKVF</sequence>
<dbReference type="PANTHER" id="PTHR30400">
    <property type="entry name" value="MONOFUNCTIONAL BIOSYNTHETIC PEPTIDOGLYCAN TRANSGLYCOSYLASE"/>
    <property type="match status" value="1"/>
</dbReference>
<dbReference type="NCBIfam" id="TIGR02070">
    <property type="entry name" value="mono_pep_trsgly"/>
    <property type="match status" value="1"/>
</dbReference>
<dbReference type="PANTHER" id="PTHR30400:SF0">
    <property type="entry name" value="BIOSYNTHETIC PEPTIDOGLYCAN TRANSGLYCOSYLASE"/>
    <property type="match status" value="1"/>
</dbReference>
<evidence type="ECO:0000313" key="13">
    <source>
        <dbReference type="EMBL" id="GLH66749.1"/>
    </source>
</evidence>
<keyword evidence="1 11" id="KW-1003">Cell membrane</keyword>
<comment type="similarity">
    <text evidence="11">Belongs to the glycosyltransferase 51 family.</text>
</comment>
<keyword evidence="2" id="KW-0997">Cell inner membrane</keyword>
<evidence type="ECO:0000259" key="12">
    <source>
        <dbReference type="Pfam" id="PF00912"/>
    </source>
</evidence>
<accession>A0ABQ5PXA5</accession>
<feature type="domain" description="Glycosyl transferase family 51" evidence="12">
    <location>
        <begin position="60"/>
        <end position="225"/>
    </location>
</feature>
<keyword evidence="10 11" id="KW-0961">Cell wall biogenesis/degradation</keyword>
<dbReference type="Pfam" id="PF00912">
    <property type="entry name" value="Transgly"/>
    <property type="match status" value="1"/>
</dbReference>
<dbReference type="EMBL" id="BSDC01000001">
    <property type="protein sequence ID" value="GLH66749.1"/>
    <property type="molecule type" value="Genomic_DNA"/>
</dbReference>
<keyword evidence="3 11" id="KW-0328">Glycosyltransferase</keyword>
<dbReference type="HAMAP" id="MF_00766">
    <property type="entry name" value="PGT_MtgA"/>
    <property type="match status" value="1"/>
</dbReference>
<dbReference type="Gene3D" id="1.10.3810.10">
    <property type="entry name" value="Biosynthetic peptidoglycan transglycosylase-like"/>
    <property type="match status" value="1"/>
</dbReference>
<dbReference type="SUPFAM" id="SSF53955">
    <property type="entry name" value="Lysozyme-like"/>
    <property type="match status" value="1"/>
</dbReference>
<evidence type="ECO:0000256" key="2">
    <source>
        <dbReference type="ARBA" id="ARBA00022519"/>
    </source>
</evidence>
<evidence type="ECO:0000256" key="8">
    <source>
        <dbReference type="ARBA" id="ARBA00022989"/>
    </source>
</evidence>
<dbReference type="Proteomes" id="UP001165044">
    <property type="component" value="Unassembled WGS sequence"/>
</dbReference>
<comment type="catalytic activity">
    <reaction evidence="11">
        <text>[GlcNAc-(1-&gt;4)-Mur2Ac(oyl-L-Ala-gamma-D-Glu-L-Lys-D-Ala-D-Ala)](n)-di-trans,octa-cis-undecaprenyl diphosphate + beta-D-GlcNAc-(1-&gt;4)-Mur2Ac(oyl-L-Ala-gamma-D-Glu-L-Lys-D-Ala-D-Ala)-di-trans,octa-cis-undecaprenyl diphosphate = [GlcNAc-(1-&gt;4)-Mur2Ac(oyl-L-Ala-gamma-D-Glu-L-Lys-D-Ala-D-Ala)](n+1)-di-trans,octa-cis-undecaprenyl diphosphate + di-trans,octa-cis-undecaprenyl diphosphate + H(+)</text>
        <dbReference type="Rhea" id="RHEA:23708"/>
        <dbReference type="Rhea" id="RHEA-COMP:9602"/>
        <dbReference type="Rhea" id="RHEA-COMP:9603"/>
        <dbReference type="ChEBI" id="CHEBI:15378"/>
        <dbReference type="ChEBI" id="CHEBI:58405"/>
        <dbReference type="ChEBI" id="CHEBI:60033"/>
        <dbReference type="ChEBI" id="CHEBI:78435"/>
        <dbReference type="EC" id="2.4.99.28"/>
    </reaction>
</comment>
<feature type="transmembrane region" description="Helical" evidence="11">
    <location>
        <begin position="12"/>
        <end position="37"/>
    </location>
</feature>
<dbReference type="InterPro" id="IPR001264">
    <property type="entry name" value="Glyco_trans_51"/>
</dbReference>
<evidence type="ECO:0000256" key="3">
    <source>
        <dbReference type="ARBA" id="ARBA00022676"/>
    </source>
</evidence>
<keyword evidence="4 11" id="KW-0808">Transferase</keyword>
<dbReference type="InterPro" id="IPR036950">
    <property type="entry name" value="PBP_transglycosylase"/>
</dbReference>
<gene>
    <name evidence="11 13" type="primary">mtgA</name>
    <name evidence="13" type="ORF">GETHED_11130</name>
</gene>
<keyword evidence="7 11" id="KW-0573">Peptidoglycan synthesis</keyword>
<evidence type="ECO:0000256" key="1">
    <source>
        <dbReference type="ARBA" id="ARBA00022475"/>
    </source>
</evidence>
<evidence type="ECO:0000256" key="6">
    <source>
        <dbReference type="ARBA" id="ARBA00022960"/>
    </source>
</evidence>
<keyword evidence="14" id="KW-1185">Reference proteome</keyword>
<comment type="function">
    <text evidence="11">Peptidoglycan polymerase that catalyzes glycan chain elongation from lipid-linked precursors.</text>
</comment>
<dbReference type="InterPro" id="IPR023346">
    <property type="entry name" value="Lysozyme-like_dom_sf"/>
</dbReference>
<comment type="subcellular location">
    <subcellularLocation>
        <location evidence="11">Cell membrane</location>
        <topology evidence="11">Single-pass membrane protein</topology>
    </subcellularLocation>
</comment>
<keyword evidence="8 11" id="KW-1133">Transmembrane helix</keyword>
<comment type="pathway">
    <text evidence="11">Cell wall biogenesis; peptidoglycan biosynthesis.</text>
</comment>
<keyword evidence="5 11" id="KW-0812">Transmembrane</keyword>
<evidence type="ECO:0000256" key="7">
    <source>
        <dbReference type="ARBA" id="ARBA00022984"/>
    </source>
</evidence>
<evidence type="ECO:0000256" key="10">
    <source>
        <dbReference type="ARBA" id="ARBA00023316"/>
    </source>
</evidence>
<evidence type="ECO:0000256" key="4">
    <source>
        <dbReference type="ARBA" id="ARBA00022679"/>
    </source>
</evidence>
<dbReference type="EC" id="2.4.99.28" evidence="11"/>
<evidence type="ECO:0000256" key="9">
    <source>
        <dbReference type="ARBA" id="ARBA00023136"/>
    </source>
</evidence>
<dbReference type="InterPro" id="IPR011812">
    <property type="entry name" value="Pep_trsgly"/>
</dbReference>
<reference evidence="13" key="1">
    <citation type="journal article" date="2023" name="Antonie Van Leeuwenhoek">
        <title>Mesoterricola silvestris gen. nov., sp. nov., Mesoterricola sediminis sp. nov., Geothrix oryzae sp. nov., Geothrix edaphica sp. nov., Geothrix rubra sp. nov., and Geothrix limicola sp. nov., six novel members of Acidobacteriota isolated from soils.</title>
        <authorList>
            <person name="Itoh H."/>
            <person name="Sugisawa Y."/>
            <person name="Mise K."/>
            <person name="Xu Z."/>
            <person name="Kuniyasu M."/>
            <person name="Ushijima N."/>
            <person name="Kawano K."/>
            <person name="Kobayashi E."/>
            <person name="Shiratori Y."/>
            <person name="Masuda Y."/>
            <person name="Senoo K."/>
        </authorList>
    </citation>
    <scope>NUCLEOTIDE SEQUENCE</scope>
    <source>
        <strain evidence="13">Red802</strain>
    </source>
</reference>
<comment type="caution">
    <text evidence="13">The sequence shown here is derived from an EMBL/GenBank/DDBJ whole genome shotgun (WGS) entry which is preliminary data.</text>
</comment>
<evidence type="ECO:0000256" key="11">
    <source>
        <dbReference type="HAMAP-Rule" id="MF_00766"/>
    </source>
</evidence>
<evidence type="ECO:0000256" key="5">
    <source>
        <dbReference type="ARBA" id="ARBA00022692"/>
    </source>
</evidence>
<evidence type="ECO:0000313" key="14">
    <source>
        <dbReference type="Proteomes" id="UP001165044"/>
    </source>
</evidence>
<dbReference type="RefSeq" id="WP_285607311.1">
    <property type="nucleotide sequence ID" value="NZ_BSDC01000001.1"/>
</dbReference>
<name>A0ABQ5PXA5_9BACT</name>